<dbReference type="EMBL" id="BAAAUV010000007">
    <property type="protein sequence ID" value="GAA3213646.1"/>
    <property type="molecule type" value="Genomic_DNA"/>
</dbReference>
<keyword evidence="2" id="KW-1185">Reference proteome</keyword>
<dbReference type="Proteomes" id="UP001501237">
    <property type="component" value="Unassembled WGS sequence"/>
</dbReference>
<protein>
    <submittedName>
        <fullName evidence="1">Uncharacterized protein</fullName>
    </submittedName>
</protein>
<reference evidence="2" key="1">
    <citation type="journal article" date="2019" name="Int. J. Syst. Evol. Microbiol.">
        <title>The Global Catalogue of Microorganisms (GCM) 10K type strain sequencing project: providing services to taxonomists for standard genome sequencing and annotation.</title>
        <authorList>
            <consortium name="The Broad Institute Genomics Platform"/>
            <consortium name="The Broad Institute Genome Sequencing Center for Infectious Disease"/>
            <person name="Wu L."/>
            <person name="Ma J."/>
        </authorList>
    </citation>
    <scope>NUCLEOTIDE SEQUENCE [LARGE SCALE GENOMIC DNA]</scope>
    <source>
        <strain evidence="2">JCM 9377</strain>
    </source>
</reference>
<comment type="caution">
    <text evidence="1">The sequence shown here is derived from an EMBL/GenBank/DDBJ whole genome shotgun (WGS) entry which is preliminary data.</text>
</comment>
<name>A0ABP6QD07_9ACTN</name>
<gene>
    <name evidence="1" type="ORF">GCM10010468_33840</name>
</gene>
<dbReference type="RefSeq" id="WP_344829092.1">
    <property type="nucleotide sequence ID" value="NZ_BAAAUV010000007.1"/>
</dbReference>
<organism evidence="1 2">
    <name type="scientific">Actinocorallia longicatena</name>
    <dbReference type="NCBI Taxonomy" id="111803"/>
    <lineage>
        <taxon>Bacteria</taxon>
        <taxon>Bacillati</taxon>
        <taxon>Actinomycetota</taxon>
        <taxon>Actinomycetes</taxon>
        <taxon>Streptosporangiales</taxon>
        <taxon>Thermomonosporaceae</taxon>
        <taxon>Actinocorallia</taxon>
    </lineage>
</organism>
<evidence type="ECO:0000313" key="1">
    <source>
        <dbReference type="EMBL" id="GAA3213646.1"/>
    </source>
</evidence>
<accession>A0ABP6QD07</accession>
<sequence>MPTPDHAPLQLLHPTWHIRPSRTSDYLIATRLDRTHLTDEELTAGLCMTLVADTLPLLTLALSEQSTLESP</sequence>
<evidence type="ECO:0000313" key="2">
    <source>
        <dbReference type="Proteomes" id="UP001501237"/>
    </source>
</evidence>
<proteinExistence type="predicted"/>